<feature type="chain" id="PRO_5036211466" description="Thaumatin-like protein" evidence="2">
    <location>
        <begin position="17"/>
        <end position="247"/>
    </location>
</feature>
<dbReference type="Gene3D" id="2.60.110.10">
    <property type="entry name" value="Thaumatin"/>
    <property type="match status" value="1"/>
</dbReference>
<dbReference type="Proteomes" id="UP000728032">
    <property type="component" value="Unassembled WGS sequence"/>
</dbReference>
<feature type="disulfide bond" evidence="1">
    <location>
        <begin position="189"/>
        <end position="199"/>
    </location>
</feature>
<name>A0A7R9MA63_9ACAR</name>
<dbReference type="PANTHER" id="PTHR31013:SF12">
    <property type="entry name" value="PATHOGENESIS-RELATED PROTEIN 5-LIKE"/>
    <property type="match status" value="1"/>
</dbReference>
<dbReference type="CDD" id="cd09218">
    <property type="entry name" value="TLP-PA"/>
    <property type="match status" value="1"/>
</dbReference>
<keyword evidence="1" id="KW-1015">Disulfide bond</keyword>
<dbReference type="SUPFAM" id="SSF49870">
    <property type="entry name" value="Osmotin, thaumatin-like protein"/>
    <property type="match status" value="1"/>
</dbReference>
<feature type="disulfide bond" evidence="1">
    <location>
        <begin position="151"/>
        <end position="216"/>
    </location>
</feature>
<dbReference type="PIRSF" id="PIRSF002703">
    <property type="entry name" value="Thaumatin"/>
    <property type="match status" value="1"/>
</dbReference>
<dbReference type="InterPro" id="IPR001938">
    <property type="entry name" value="Thaumatin"/>
</dbReference>
<dbReference type="Pfam" id="PF00314">
    <property type="entry name" value="Thaumatin"/>
    <property type="match status" value="1"/>
</dbReference>
<dbReference type="InterPro" id="IPR037176">
    <property type="entry name" value="Osmotin/thaumatin-like_sf"/>
</dbReference>
<feature type="disulfide bond" evidence="1">
    <location>
        <begin position="159"/>
        <end position="175"/>
    </location>
</feature>
<evidence type="ECO:0000256" key="1">
    <source>
        <dbReference type="PIRSR" id="PIRSR002703-1"/>
    </source>
</evidence>
<reference evidence="3" key="1">
    <citation type="submission" date="2020-11" db="EMBL/GenBank/DDBJ databases">
        <authorList>
            <person name="Tran Van P."/>
        </authorList>
    </citation>
    <scope>NUCLEOTIDE SEQUENCE</scope>
</reference>
<feature type="disulfide bond" evidence="1">
    <location>
        <begin position="179"/>
        <end position="188"/>
    </location>
</feature>
<feature type="disulfide bond" evidence="1">
    <location>
        <begin position="73"/>
        <end position="79"/>
    </location>
</feature>
<sequence>MKIFVYFCAAIGLTYAAEYRLHNNCPFTVWPGILGNPGKGNPEGGGFQLGSKQTHSYQVNNDWAGRVWGRTNCNQQGHCETGDCGNKIQCQGAGGVPPVSLAEFTLKGAGGQDFYDVSLVDGYNLPIRIKPIDGTYRKTGGGKYDCNVAGCNSDLNARCPDELKVKNGGGATIACMSACMKFNTDEYCCRGAHGTPDKCKSKDWPKNYPAIFKGACPDAYSYAYDDTSSTFTCMGSPNTGYEITFCP</sequence>
<gene>
    <name evidence="3" type="ORF">ONB1V03_LOCUS13096</name>
</gene>
<dbReference type="EMBL" id="OC925985">
    <property type="protein sequence ID" value="CAD7656460.1"/>
    <property type="molecule type" value="Genomic_DNA"/>
</dbReference>
<feature type="disulfide bond" evidence="1">
    <location>
        <begin position="84"/>
        <end position="90"/>
    </location>
</feature>
<organism evidence="3">
    <name type="scientific">Oppiella nova</name>
    <dbReference type="NCBI Taxonomy" id="334625"/>
    <lineage>
        <taxon>Eukaryota</taxon>
        <taxon>Metazoa</taxon>
        <taxon>Ecdysozoa</taxon>
        <taxon>Arthropoda</taxon>
        <taxon>Chelicerata</taxon>
        <taxon>Arachnida</taxon>
        <taxon>Acari</taxon>
        <taxon>Acariformes</taxon>
        <taxon>Sarcoptiformes</taxon>
        <taxon>Oribatida</taxon>
        <taxon>Brachypylina</taxon>
        <taxon>Oppioidea</taxon>
        <taxon>Oppiidae</taxon>
        <taxon>Oppiella</taxon>
    </lineage>
</organism>
<dbReference type="PRINTS" id="PR00347">
    <property type="entry name" value="THAUMATIN"/>
</dbReference>
<dbReference type="FunFam" id="2.60.110.10:FF:000004">
    <property type="entry name" value="THAUMATIN-LIKE PROTEIN 1"/>
    <property type="match status" value="1"/>
</dbReference>
<dbReference type="PANTHER" id="PTHR31013">
    <property type="entry name" value="THAUMATIN FAMILY PROTEIN-RELATED"/>
    <property type="match status" value="1"/>
</dbReference>
<proteinExistence type="predicted"/>
<evidence type="ECO:0000313" key="3">
    <source>
        <dbReference type="EMBL" id="CAD7656460.1"/>
    </source>
</evidence>
<evidence type="ECO:0000256" key="2">
    <source>
        <dbReference type="SAM" id="SignalP"/>
    </source>
</evidence>
<keyword evidence="4" id="KW-1185">Reference proteome</keyword>
<protein>
    <recommendedName>
        <fullName evidence="5">Thaumatin-like protein</fullName>
    </recommendedName>
</protein>
<feature type="disulfide bond" evidence="1">
    <location>
        <begin position="146"/>
        <end position="233"/>
    </location>
</feature>
<accession>A0A7R9MA63</accession>
<evidence type="ECO:0000313" key="4">
    <source>
        <dbReference type="Proteomes" id="UP000728032"/>
    </source>
</evidence>
<keyword evidence="2" id="KW-0732">Signal</keyword>
<dbReference type="AlphaFoldDB" id="A0A7R9MA63"/>
<dbReference type="OrthoDB" id="6489422at2759"/>
<dbReference type="PROSITE" id="PS51367">
    <property type="entry name" value="THAUMATIN_2"/>
    <property type="match status" value="1"/>
</dbReference>
<evidence type="ECO:0008006" key="5">
    <source>
        <dbReference type="Google" id="ProtNLM"/>
    </source>
</evidence>
<feature type="signal peptide" evidence="2">
    <location>
        <begin position="1"/>
        <end position="16"/>
    </location>
</feature>
<dbReference type="EMBL" id="CAJPVJ010011160">
    <property type="protein sequence ID" value="CAG2173647.1"/>
    <property type="molecule type" value="Genomic_DNA"/>
</dbReference>
<feature type="disulfide bond" evidence="1">
    <location>
        <begin position="25"/>
        <end position="246"/>
    </location>
</feature>
<dbReference type="SMART" id="SM00205">
    <property type="entry name" value="THN"/>
    <property type="match status" value="1"/>
</dbReference>